<dbReference type="GO" id="GO:0004803">
    <property type="term" value="F:transposase activity"/>
    <property type="evidence" value="ECO:0007669"/>
    <property type="project" value="InterPro"/>
</dbReference>
<gene>
    <name evidence="3" type="ORF">FJZ47_05555</name>
</gene>
<organism evidence="3 4">
    <name type="scientific">Tectimicrobiota bacterium</name>
    <dbReference type="NCBI Taxonomy" id="2528274"/>
    <lineage>
        <taxon>Bacteria</taxon>
        <taxon>Pseudomonadati</taxon>
        <taxon>Nitrospinota/Tectimicrobiota group</taxon>
        <taxon>Candidatus Tectimicrobiota</taxon>
    </lineage>
</organism>
<protein>
    <submittedName>
        <fullName evidence="3">IS110 family transposase</fullName>
    </submittedName>
</protein>
<feature type="domain" description="Transposase IS110-like N-terminal" evidence="1">
    <location>
        <begin position="8"/>
        <end position="149"/>
    </location>
</feature>
<dbReference type="NCBIfam" id="NF033542">
    <property type="entry name" value="transpos_IS110"/>
    <property type="match status" value="1"/>
</dbReference>
<dbReference type="InterPro" id="IPR003346">
    <property type="entry name" value="Transposase_20"/>
</dbReference>
<proteinExistence type="predicted"/>
<evidence type="ECO:0000259" key="2">
    <source>
        <dbReference type="Pfam" id="PF02371"/>
    </source>
</evidence>
<evidence type="ECO:0000259" key="1">
    <source>
        <dbReference type="Pfam" id="PF01548"/>
    </source>
</evidence>
<dbReference type="InterPro" id="IPR002525">
    <property type="entry name" value="Transp_IS110-like_N"/>
</dbReference>
<dbReference type="Pfam" id="PF01548">
    <property type="entry name" value="DEDD_Tnp_IS110"/>
    <property type="match status" value="1"/>
</dbReference>
<dbReference type="InterPro" id="IPR047650">
    <property type="entry name" value="Transpos_IS110"/>
</dbReference>
<name>A0A937W0J4_UNCTE</name>
<reference evidence="3" key="1">
    <citation type="submission" date="2019-03" db="EMBL/GenBank/DDBJ databases">
        <title>Lake Tanganyika Metagenome-Assembled Genomes (MAGs).</title>
        <authorList>
            <person name="Tran P."/>
        </authorList>
    </citation>
    <scope>NUCLEOTIDE SEQUENCE</scope>
    <source>
        <strain evidence="3">K_DeepCast_65m_m2_066</strain>
    </source>
</reference>
<evidence type="ECO:0000313" key="3">
    <source>
        <dbReference type="EMBL" id="MBM3223254.1"/>
    </source>
</evidence>
<dbReference type="PANTHER" id="PTHR33055:SF13">
    <property type="entry name" value="TRANSPOSASE"/>
    <property type="match status" value="1"/>
</dbReference>
<dbReference type="GO" id="GO:0006313">
    <property type="term" value="P:DNA transposition"/>
    <property type="evidence" value="ECO:0007669"/>
    <property type="project" value="InterPro"/>
</dbReference>
<evidence type="ECO:0000313" key="4">
    <source>
        <dbReference type="Proteomes" id="UP000712673"/>
    </source>
</evidence>
<feature type="domain" description="Transposase IS116/IS110/IS902 C-terminal" evidence="2">
    <location>
        <begin position="192"/>
        <end position="273"/>
    </location>
</feature>
<dbReference type="Proteomes" id="UP000712673">
    <property type="component" value="Unassembled WGS sequence"/>
</dbReference>
<dbReference type="AlphaFoldDB" id="A0A937W0J4"/>
<comment type="caution">
    <text evidence="3">The sequence shown here is derived from an EMBL/GenBank/DDBJ whole genome shotgun (WGS) entry which is preliminary data.</text>
</comment>
<accession>A0A937W0J4</accession>
<dbReference type="Pfam" id="PF02371">
    <property type="entry name" value="Transposase_20"/>
    <property type="match status" value="1"/>
</dbReference>
<dbReference type="PANTHER" id="PTHR33055">
    <property type="entry name" value="TRANSPOSASE FOR INSERTION SEQUENCE ELEMENT IS1111A"/>
    <property type="match status" value="1"/>
</dbReference>
<dbReference type="GO" id="GO:0003677">
    <property type="term" value="F:DNA binding"/>
    <property type="evidence" value="ECO:0007669"/>
    <property type="project" value="InterPro"/>
</dbReference>
<sequence length="316" mass="33897">MTSLPLFVGIDVAPPTLDVAVRPTAETWTVPHDAAGMTALVTQRQARQPTLVVLEAPGGFQAALTAAWAAAALPVLVVNPRQVRALAHAVGLLATTDRLDARVMAHCADAVRPTPRPLPDAATQDLRALLLRRRQRIEMRPAERNRLASAPACLPDELGQPIAWRTDRLAGLETTLAQTLKASAVWQAQEDRLPRVPGVGPVLSRTLVAQVPALGTLSPKPLAALVGVAPCKRDSGTLRGRRTISGGRAPGRAVWYRGTLVATKPHPVIKALYDRLCAAGKAKKVALTACMHTWLTILNAMMKHHTPWQPREVPIA</sequence>
<dbReference type="EMBL" id="VGLS01000117">
    <property type="protein sequence ID" value="MBM3223254.1"/>
    <property type="molecule type" value="Genomic_DNA"/>
</dbReference>